<sequence>MGGHTAPSLADFIFDLPFASELGVSKEEAEKYEEMRYSYYEHRATPNEDICAESIIRYLKALNDPPEPVSSFMTLLVEAGVLEDPASETTIVVGEPNLGLGLDHQPGLHKQLEGLGESFLELGPEENRPKSLDEDLYVEYLRHDGFRLWLAPRYAPFPTDFTIRAGSGSQLCIFHVESHRVKEKSQFFNELLQSGKCGVGQYSYPSDEHPVAMDWYLAYLYGLPFKLSLPDNKAGPHISFVRSLVKLATNVECHGLVEEIIEELGRSFTYYRWGPDIASCVMDLYKYFHAHIRKEGNEEIKISTSQLVDWISALHADKKLMHLKRFISSNMQIDLDPGSGSFLKDLSVALCKVLHNTGQENGKYLGSMFSSECDSTTVVVEATEISDGSHKPSLEEV</sequence>
<accession>A0A7C8K909</accession>
<reference evidence="1 2" key="1">
    <citation type="submission" date="2019-03" db="EMBL/GenBank/DDBJ databases">
        <title>Nematode-trapping fungi genome.</title>
        <authorList>
            <person name="Vidal-Diez De Ulzurrun G."/>
        </authorList>
    </citation>
    <scope>NUCLEOTIDE SEQUENCE [LARGE SCALE GENOMIC DNA]</scope>
    <source>
        <strain evidence="1 2">TWF154</strain>
    </source>
</reference>
<evidence type="ECO:0000313" key="2">
    <source>
        <dbReference type="Proteomes" id="UP000297595"/>
    </source>
</evidence>
<name>A0A7C8K909_ORBOL</name>
<protein>
    <submittedName>
        <fullName evidence="1">Uncharacterized protein</fullName>
    </submittedName>
</protein>
<dbReference type="Proteomes" id="UP000297595">
    <property type="component" value="Unassembled WGS sequence"/>
</dbReference>
<dbReference type="EMBL" id="SOZJ01000005">
    <property type="protein sequence ID" value="TGJ66981.1"/>
    <property type="molecule type" value="Genomic_DNA"/>
</dbReference>
<organism evidence="1 2">
    <name type="scientific">Orbilia oligospora</name>
    <name type="common">Nematode-trapping fungus</name>
    <name type="synonym">Arthrobotrys oligospora</name>
    <dbReference type="NCBI Taxonomy" id="2813651"/>
    <lineage>
        <taxon>Eukaryota</taxon>
        <taxon>Fungi</taxon>
        <taxon>Dikarya</taxon>
        <taxon>Ascomycota</taxon>
        <taxon>Pezizomycotina</taxon>
        <taxon>Orbiliomycetes</taxon>
        <taxon>Orbiliales</taxon>
        <taxon>Orbiliaceae</taxon>
        <taxon>Orbilia</taxon>
    </lineage>
</organism>
<gene>
    <name evidence="1" type="ORF">EYR41_008565</name>
</gene>
<proteinExistence type="predicted"/>
<evidence type="ECO:0000313" key="1">
    <source>
        <dbReference type="EMBL" id="TGJ66981.1"/>
    </source>
</evidence>
<dbReference type="AlphaFoldDB" id="A0A7C8K909"/>
<comment type="caution">
    <text evidence="1">The sequence shown here is derived from an EMBL/GenBank/DDBJ whole genome shotgun (WGS) entry which is preliminary data.</text>
</comment>